<comment type="subunit">
    <text evidence="10">Component of the oligosaccharyltransferase (OST) complex.</text>
</comment>
<feature type="chain" id="PRO_5044982463" description="Dolichyl-diphosphooligosaccharide--protein glycosyltransferase subunit 2" evidence="10">
    <location>
        <begin position="35"/>
        <end position="700"/>
    </location>
</feature>
<evidence type="ECO:0000259" key="12">
    <source>
        <dbReference type="Pfam" id="PF23860"/>
    </source>
</evidence>
<accession>A0ABP0WWE8</accession>
<evidence type="ECO:0000256" key="9">
    <source>
        <dbReference type="ARBA" id="ARBA00023136"/>
    </source>
</evidence>
<comment type="similarity">
    <text evidence="4 10">Belongs to the SWP1 family.</text>
</comment>
<feature type="signal peptide" evidence="10">
    <location>
        <begin position="1"/>
        <end position="34"/>
    </location>
</feature>
<dbReference type="PANTHER" id="PTHR12640:SF0">
    <property type="entry name" value="DOLICHYL-DIPHOSPHOOLIGOSACCHARIDE--PROTEIN GLYCOSYLTRANSFERASE SUBUNIT 2"/>
    <property type="match status" value="1"/>
</dbReference>
<sequence>MASTASGASRLPLAWLRLLLLGWLFAVVSQTTCASNGLQPLSDGDREAVAGYFTADADGFYGSLQETYHALRALEILERSNVESQKICDSLVGLVQAPHDSVEDAFHVVRIAEVLQCPHGAEVAKVIVPSLQAAVEKAKSLLELHYSVATIAIIKGWSSKSASFNDALSGVFSSLKELAGPDGTWHYTKSSSESSAKAAGLYTFFSFPTTAIAYHVIGHIKTAAIKLFDNLESHDQGVFYFQESKDDASSGGGGALEATWAVLRGSAALAAVLPAKLKVEVEKVFGIAKFLLTPGLALSATEAFYQLDSLSVLEEYRPAVPVSVQTSSILSLSSNDNLEVAVTTVLGKPVSQVKVTLVSAHCIGADAPPVWSSQNLNYVENSGKYVFHFLSATTDLGKYKLRLEVCSVKSEGHSSYTSGGPVKSDITVISAIGISDVQIAVLDSNTGISDFSAVLEYGKDENITLSANHLQKLRLSLKLTSPSGSPFNPQQVFLKLVHESHVEHLYLVKSSAKGFQLTLDFLGLVEKLQYLSGTYNVVLIVGDMTMENSFVWTLASLDLDLPAAPEGKPLPPKAPLEITARIGPKPEIAHIFRQPEKRPPTLLSNIFLSLTLLPLIGFFIGLGYLGANIKLFPTTGLPGAAAVGFHGAVASILVLYFLFWLKLDLFTTLKVLGFLGLCTLPPGHFILSYLADSSAKQKTA</sequence>
<dbReference type="InterPro" id="IPR055373">
    <property type="entry name" value="Ribophorin_II_N"/>
</dbReference>
<gene>
    <name evidence="15" type="ORF">CSSPJE1EN1_LOCUS15579</name>
</gene>
<evidence type="ECO:0000256" key="1">
    <source>
        <dbReference type="ARBA" id="ARBA00002791"/>
    </source>
</evidence>
<comment type="subcellular location">
    <subcellularLocation>
        <location evidence="2 10">Endoplasmic reticulum membrane</location>
        <topology evidence="2 10">Multi-pass membrane protein</topology>
    </subcellularLocation>
</comment>
<evidence type="ECO:0000256" key="2">
    <source>
        <dbReference type="ARBA" id="ARBA00004477"/>
    </source>
</evidence>
<protein>
    <recommendedName>
        <fullName evidence="10">Dolichyl-diphosphooligosaccharide--protein glycosyltransferase subunit 2</fullName>
    </recommendedName>
    <alternativeName>
        <fullName evidence="10">Ribophorin-2</fullName>
    </alternativeName>
</protein>
<evidence type="ECO:0000313" key="15">
    <source>
        <dbReference type="EMBL" id="CAK9270101.1"/>
    </source>
</evidence>
<evidence type="ECO:0000256" key="7">
    <source>
        <dbReference type="ARBA" id="ARBA00022824"/>
    </source>
</evidence>
<dbReference type="InterPro" id="IPR055375">
    <property type="entry name" value="Ribophorin_II_2nd"/>
</dbReference>
<keyword evidence="5 10" id="KW-0812">Transmembrane</keyword>
<feature type="domain" description="Ribophorin II N-terminal" evidence="11">
    <location>
        <begin position="41"/>
        <end position="314"/>
    </location>
</feature>
<name>A0ABP0WWE8_9BRYO</name>
<dbReference type="Pfam" id="PF05817">
    <property type="entry name" value="Ribophorin_II"/>
    <property type="match status" value="1"/>
</dbReference>
<keyword evidence="8 10" id="KW-1133">Transmembrane helix</keyword>
<evidence type="ECO:0000313" key="16">
    <source>
        <dbReference type="Proteomes" id="UP001497444"/>
    </source>
</evidence>
<keyword evidence="16" id="KW-1185">Reference proteome</keyword>
<dbReference type="Pfam" id="PF25147">
    <property type="entry name" value="Ribophorin_II_C"/>
    <property type="match status" value="1"/>
</dbReference>
<evidence type="ECO:0000256" key="5">
    <source>
        <dbReference type="ARBA" id="ARBA00022692"/>
    </source>
</evidence>
<dbReference type="InterPro" id="IPR055374">
    <property type="entry name" value="Ribophorin_II_3rd"/>
</dbReference>
<dbReference type="Pfam" id="PF23861">
    <property type="entry name" value="Ribophorin_II_2nd"/>
    <property type="match status" value="1"/>
</dbReference>
<evidence type="ECO:0000259" key="13">
    <source>
        <dbReference type="Pfam" id="PF23861"/>
    </source>
</evidence>
<evidence type="ECO:0000256" key="10">
    <source>
        <dbReference type="RuleBase" id="RU366029"/>
    </source>
</evidence>
<evidence type="ECO:0000256" key="3">
    <source>
        <dbReference type="ARBA" id="ARBA00004922"/>
    </source>
</evidence>
<comment type="pathway">
    <text evidence="3 10">Protein modification; protein glycosylation.</text>
</comment>
<dbReference type="InterPro" id="IPR008814">
    <property type="entry name" value="Swp1"/>
</dbReference>
<comment type="function">
    <text evidence="1 10">Subunit of the oligosaccharyl transferase (OST) complex that catalyzes the initial transfer of a defined glycan (Glc(3)Man(9)GlcNAc(2) in eukaryotes) from the lipid carrier dolichol-pyrophosphate to an asparagine residue within an Asn-X-Ser/Thr consensus motif in nascent polypeptide chains, the first step in protein N-glycosylation. N-glycosylation occurs cotranslationally and the complex associates with the Sec61 complex at the channel-forming translocon complex that mediates protein translocation across the endoplasmic reticulum (ER). All subunits are required for a maximal enzyme activity.</text>
</comment>
<feature type="transmembrane region" description="Helical" evidence="10">
    <location>
        <begin position="671"/>
        <end position="691"/>
    </location>
</feature>
<evidence type="ECO:0000256" key="8">
    <source>
        <dbReference type="ARBA" id="ARBA00022989"/>
    </source>
</evidence>
<evidence type="ECO:0000259" key="14">
    <source>
        <dbReference type="Pfam" id="PF25147"/>
    </source>
</evidence>
<keyword evidence="6 10" id="KW-0732">Signal</keyword>
<feature type="domain" description="Ribophorin II third" evidence="12">
    <location>
        <begin position="436"/>
        <end position="559"/>
    </location>
</feature>
<evidence type="ECO:0000256" key="4">
    <source>
        <dbReference type="ARBA" id="ARBA00009038"/>
    </source>
</evidence>
<feature type="domain" description="Ribophorin II second" evidence="13">
    <location>
        <begin position="326"/>
        <end position="428"/>
    </location>
</feature>
<dbReference type="InterPro" id="IPR056790">
    <property type="entry name" value="Ribophorin_II_C"/>
</dbReference>
<dbReference type="Pfam" id="PF23860">
    <property type="entry name" value="Ribophorin_II_3rd"/>
    <property type="match status" value="1"/>
</dbReference>
<keyword evidence="9 10" id="KW-0472">Membrane</keyword>
<evidence type="ECO:0000256" key="6">
    <source>
        <dbReference type="ARBA" id="ARBA00022729"/>
    </source>
</evidence>
<dbReference type="PANTHER" id="PTHR12640">
    <property type="entry name" value="RIBOPHORIN II"/>
    <property type="match status" value="1"/>
</dbReference>
<feature type="transmembrane region" description="Helical" evidence="10">
    <location>
        <begin position="637"/>
        <end position="659"/>
    </location>
</feature>
<dbReference type="Proteomes" id="UP001497444">
    <property type="component" value="Chromosome 3"/>
</dbReference>
<reference evidence="15" key="1">
    <citation type="submission" date="2024-02" db="EMBL/GenBank/DDBJ databases">
        <authorList>
            <consortium name="ELIXIR-Norway"/>
            <consortium name="Elixir Norway"/>
        </authorList>
    </citation>
    <scope>NUCLEOTIDE SEQUENCE</scope>
</reference>
<organism evidence="15 16">
    <name type="scientific">Sphagnum jensenii</name>
    <dbReference type="NCBI Taxonomy" id="128206"/>
    <lineage>
        <taxon>Eukaryota</taxon>
        <taxon>Viridiplantae</taxon>
        <taxon>Streptophyta</taxon>
        <taxon>Embryophyta</taxon>
        <taxon>Bryophyta</taxon>
        <taxon>Sphagnophytina</taxon>
        <taxon>Sphagnopsida</taxon>
        <taxon>Sphagnales</taxon>
        <taxon>Sphagnaceae</taxon>
        <taxon>Sphagnum</taxon>
    </lineage>
</organism>
<proteinExistence type="inferred from homology"/>
<dbReference type="EMBL" id="OZ020098">
    <property type="protein sequence ID" value="CAK9270101.1"/>
    <property type="molecule type" value="Genomic_DNA"/>
</dbReference>
<feature type="transmembrane region" description="Helical" evidence="10">
    <location>
        <begin position="602"/>
        <end position="625"/>
    </location>
</feature>
<feature type="domain" description="Ribophorin II C-terminal" evidence="14">
    <location>
        <begin position="592"/>
        <end position="691"/>
    </location>
</feature>
<keyword evidence="7 10" id="KW-0256">Endoplasmic reticulum</keyword>
<evidence type="ECO:0000259" key="11">
    <source>
        <dbReference type="Pfam" id="PF05817"/>
    </source>
</evidence>